<dbReference type="Gene3D" id="2.180.10.10">
    <property type="entry name" value="RHS repeat-associated core"/>
    <property type="match status" value="1"/>
</dbReference>
<gene>
    <name evidence="1" type="ORF">S03H2_29137</name>
</gene>
<accession>X1GTA4</accession>
<dbReference type="EMBL" id="BARU01017574">
    <property type="protein sequence ID" value="GAH61126.1"/>
    <property type="molecule type" value="Genomic_DNA"/>
</dbReference>
<dbReference type="InterPro" id="IPR006530">
    <property type="entry name" value="YD"/>
</dbReference>
<dbReference type="AlphaFoldDB" id="X1GTA4"/>
<protein>
    <recommendedName>
        <fullName evidence="2">YD repeat-containing protein</fullName>
    </recommendedName>
</protein>
<name>X1GTA4_9ZZZZ</name>
<dbReference type="NCBIfam" id="TIGR01643">
    <property type="entry name" value="YD_repeat_2x"/>
    <property type="match status" value="1"/>
</dbReference>
<evidence type="ECO:0000313" key="1">
    <source>
        <dbReference type="EMBL" id="GAH61126.1"/>
    </source>
</evidence>
<reference evidence="1" key="1">
    <citation type="journal article" date="2014" name="Front. Microbiol.">
        <title>High frequency of phylogenetically diverse reductive dehalogenase-homologous genes in deep subseafloor sedimentary metagenomes.</title>
        <authorList>
            <person name="Kawai M."/>
            <person name="Futagami T."/>
            <person name="Toyoda A."/>
            <person name="Takaki Y."/>
            <person name="Nishi S."/>
            <person name="Hori S."/>
            <person name="Arai W."/>
            <person name="Tsubouchi T."/>
            <person name="Morono Y."/>
            <person name="Uchiyama I."/>
            <person name="Ito T."/>
            <person name="Fujiyama A."/>
            <person name="Inagaki F."/>
            <person name="Takami H."/>
        </authorList>
    </citation>
    <scope>NUCLEOTIDE SEQUENCE</scope>
    <source>
        <strain evidence="1">Expedition CK06-06</strain>
    </source>
</reference>
<organism evidence="1">
    <name type="scientific">marine sediment metagenome</name>
    <dbReference type="NCBI Taxonomy" id="412755"/>
    <lineage>
        <taxon>unclassified sequences</taxon>
        <taxon>metagenomes</taxon>
        <taxon>ecological metagenomes</taxon>
    </lineage>
</organism>
<proteinExistence type="predicted"/>
<sequence>MLLAYVMLLSPVGFETLARADTLYSSLETTDWHSGDRTIQYTYDNLGRNLAVDVNDIDNTTVDTYLYDYDKYGNLTCIHDNIKQYADDSNDYNDVRETSFTYGPLHNQTSRRLPDGRIEFKQYDNLGRLKKSTDFAAQITGFDYNARGLLEYNKFYANDTLYTYDEPN</sequence>
<evidence type="ECO:0008006" key="2">
    <source>
        <dbReference type="Google" id="ProtNLM"/>
    </source>
</evidence>
<feature type="non-terminal residue" evidence="1">
    <location>
        <position position="168"/>
    </location>
</feature>
<comment type="caution">
    <text evidence="1">The sequence shown here is derived from an EMBL/GenBank/DDBJ whole genome shotgun (WGS) entry which is preliminary data.</text>
</comment>